<dbReference type="AlphaFoldDB" id="A0A8H6XYU8"/>
<evidence type="ECO:0000313" key="3">
    <source>
        <dbReference type="Proteomes" id="UP000620124"/>
    </source>
</evidence>
<feature type="domain" description="F-box" evidence="1">
    <location>
        <begin position="82"/>
        <end position="151"/>
    </location>
</feature>
<organism evidence="2 3">
    <name type="scientific">Mycena venus</name>
    <dbReference type="NCBI Taxonomy" id="2733690"/>
    <lineage>
        <taxon>Eukaryota</taxon>
        <taxon>Fungi</taxon>
        <taxon>Dikarya</taxon>
        <taxon>Basidiomycota</taxon>
        <taxon>Agaricomycotina</taxon>
        <taxon>Agaricomycetes</taxon>
        <taxon>Agaricomycetidae</taxon>
        <taxon>Agaricales</taxon>
        <taxon>Marasmiineae</taxon>
        <taxon>Mycenaceae</taxon>
        <taxon>Mycena</taxon>
    </lineage>
</organism>
<dbReference type="InterPro" id="IPR001810">
    <property type="entry name" value="F-box_dom"/>
</dbReference>
<dbReference type="EMBL" id="JACAZI010000011">
    <property type="protein sequence ID" value="KAF7348874.1"/>
    <property type="molecule type" value="Genomic_DNA"/>
</dbReference>
<evidence type="ECO:0000313" key="2">
    <source>
        <dbReference type="EMBL" id="KAF7348874.1"/>
    </source>
</evidence>
<dbReference type="Gene3D" id="3.80.10.10">
    <property type="entry name" value="Ribonuclease Inhibitor"/>
    <property type="match status" value="1"/>
</dbReference>
<keyword evidence="3" id="KW-1185">Reference proteome</keyword>
<dbReference type="Pfam" id="PF12937">
    <property type="entry name" value="F-box-like"/>
    <property type="match status" value="1"/>
</dbReference>
<dbReference type="InterPro" id="IPR032675">
    <property type="entry name" value="LRR_dom_sf"/>
</dbReference>
<protein>
    <submittedName>
        <fullName evidence="2">F-box domain-containing protein</fullName>
    </submittedName>
</protein>
<dbReference type="Gene3D" id="1.20.1280.50">
    <property type="match status" value="1"/>
</dbReference>
<evidence type="ECO:0000259" key="1">
    <source>
        <dbReference type="Pfam" id="PF12937"/>
    </source>
</evidence>
<dbReference type="OrthoDB" id="3365698at2759"/>
<accession>A0A8H6XYU8</accession>
<comment type="caution">
    <text evidence="2">The sequence shown here is derived from an EMBL/GenBank/DDBJ whole genome shotgun (WGS) entry which is preliminary data.</text>
</comment>
<sequence>MSTEYASSPEESQKVLLQDLLRSHSQLPPRELSSLFTSLTQQLSQCDEELARLGARMRELSLHRGALQEQYAHCRSLLAPVRRLPTEILTQIFALHRDGCESDSVVLWHTNTGFMALYTLAQAPLLALSQVCARWHGIALGTPSLWTKIRLDTALWRTPITTKKAMRLLQSALTRGSYCPLTVLVTNHSGPPSHGPALELLAQHSARWRAATFKCAASDLCHLSSIKGNLPTLETLEVFPTSTDVEPVTLFEVAPRLSSLAIADMGLHVSTPPFAQVHKIQYVELPSTDIRLAVSTMSHLSEANIFSLQFYLDDWTSHRSHNIDLDIPHTSSDVGHLSIELLGQFFRHHCQQALGGIFAGLTLPLLRELTFKSEIYSRFPFVWPQQQFLALCQRSSFHTHLQSLSLFHVHITEAHLLQCLPLLPALINLAIADHERIRGRGVNLTLITDTLLRALTLTSTNPDADLVPRLRTLNLRSRLEFSDTVFLDMILSRVQAGARDRFTCVLGILPHWTEGRRMDDAVIGQLRELAARGDLGLILPGSQ</sequence>
<reference evidence="2" key="1">
    <citation type="submission" date="2020-05" db="EMBL/GenBank/DDBJ databases">
        <title>Mycena genomes resolve the evolution of fungal bioluminescence.</title>
        <authorList>
            <person name="Tsai I.J."/>
        </authorList>
    </citation>
    <scope>NUCLEOTIDE SEQUENCE</scope>
    <source>
        <strain evidence="2">CCC161011</strain>
    </source>
</reference>
<name>A0A8H6XYU8_9AGAR</name>
<proteinExistence type="predicted"/>
<gene>
    <name evidence="2" type="ORF">MVEN_01407500</name>
</gene>
<dbReference type="Proteomes" id="UP000620124">
    <property type="component" value="Unassembled WGS sequence"/>
</dbReference>